<dbReference type="RefSeq" id="WP_094487377.1">
    <property type="nucleotide sequence ID" value="NZ_NOXX01000224.1"/>
</dbReference>
<feature type="binding site" evidence="5 7">
    <location>
        <begin position="140"/>
        <end position="141"/>
    </location>
    <ligand>
        <name>FMN</name>
        <dbReference type="ChEBI" id="CHEBI:58210"/>
    </ligand>
</feature>
<dbReference type="PANTHER" id="PTHR10851:SF0">
    <property type="entry name" value="PYRIDOXINE-5'-PHOSPHATE OXIDASE"/>
    <property type="match status" value="1"/>
</dbReference>
<gene>
    <name evidence="5 10" type="primary">pdxH</name>
    <name evidence="10" type="ORF">CHX27_13970</name>
</gene>
<evidence type="ECO:0000313" key="11">
    <source>
        <dbReference type="Proteomes" id="UP000216035"/>
    </source>
</evidence>
<dbReference type="AlphaFoldDB" id="A0A255ZDW6"/>
<keyword evidence="4 5" id="KW-0560">Oxidoreductase</keyword>
<feature type="binding site" evidence="5 6">
    <location>
        <position position="131"/>
    </location>
    <ligand>
        <name>substrate</name>
    </ligand>
</feature>
<dbReference type="OrthoDB" id="9780392at2"/>
<evidence type="ECO:0000256" key="7">
    <source>
        <dbReference type="PIRSR" id="PIRSR000190-2"/>
    </source>
</evidence>
<sequence>MADLSEFRKVYDKGFLVETDLPHSPFDLFENWFKAAAESGTYEANAMTLATATANGYPRARVVLLKSYDENGFVFFTNYESAKGRALAENPQVCLAFFWEEQERQVIIEGVAEKTSREVTHTYFQSRPRESQLGAWASPQSSEATREELIQKLEQLNEMYPNEIPTPEHWGGYVVKPTKIEFWQGRPSRLHDRIVFENENGSWKRYRVAP</sequence>
<accession>A0A255ZDW6</accession>
<feature type="binding site" evidence="5 7">
    <location>
        <begin position="76"/>
        <end position="77"/>
    </location>
    <ligand>
        <name>FMN</name>
        <dbReference type="ChEBI" id="CHEBI:58210"/>
    </ligand>
</feature>
<dbReference type="PANTHER" id="PTHR10851">
    <property type="entry name" value="PYRIDOXINE-5-PHOSPHATE OXIDASE"/>
    <property type="match status" value="1"/>
</dbReference>
<comment type="pathway">
    <text evidence="5">Cofactor metabolism; pyridoxal 5'-phosphate salvage; pyridoxal 5'-phosphate from pyridoxamine 5'-phosphate: step 1/1.</text>
</comment>
<dbReference type="GO" id="GO:0004733">
    <property type="term" value="F:pyridoxamine phosphate oxidase activity"/>
    <property type="evidence" value="ECO:0007669"/>
    <property type="project" value="UniProtKB-UniRule"/>
</dbReference>
<evidence type="ECO:0000256" key="5">
    <source>
        <dbReference type="HAMAP-Rule" id="MF_01629"/>
    </source>
</evidence>
<evidence type="ECO:0000256" key="1">
    <source>
        <dbReference type="ARBA" id="ARBA00007301"/>
    </source>
</evidence>
<dbReference type="InterPro" id="IPR019740">
    <property type="entry name" value="Pyridox_Oxase_CS"/>
</dbReference>
<dbReference type="PROSITE" id="PS01064">
    <property type="entry name" value="PYRIDOX_OXIDASE"/>
    <property type="match status" value="1"/>
</dbReference>
<comment type="subunit">
    <text evidence="5">Homodimer.</text>
</comment>
<dbReference type="SUPFAM" id="SSF50475">
    <property type="entry name" value="FMN-binding split barrel"/>
    <property type="match status" value="1"/>
</dbReference>
<feature type="binding site" evidence="5 6">
    <location>
        <begin position="189"/>
        <end position="191"/>
    </location>
    <ligand>
        <name>substrate</name>
    </ligand>
</feature>
<comment type="function">
    <text evidence="5">Catalyzes the oxidation of either pyridoxine 5'-phosphate (PNP) or pyridoxamine 5'-phosphate (PMP) into pyridoxal 5'-phosphate (PLP).</text>
</comment>
<dbReference type="GO" id="GO:0010181">
    <property type="term" value="F:FMN binding"/>
    <property type="evidence" value="ECO:0007669"/>
    <property type="project" value="UniProtKB-UniRule"/>
</dbReference>
<comment type="catalytic activity">
    <reaction evidence="5">
        <text>pyridoxine 5'-phosphate + O2 = pyridoxal 5'-phosphate + H2O2</text>
        <dbReference type="Rhea" id="RHEA:15149"/>
        <dbReference type="ChEBI" id="CHEBI:15379"/>
        <dbReference type="ChEBI" id="CHEBI:16240"/>
        <dbReference type="ChEBI" id="CHEBI:58589"/>
        <dbReference type="ChEBI" id="CHEBI:597326"/>
        <dbReference type="EC" id="1.4.3.5"/>
    </reaction>
</comment>
<name>A0A255ZDW6_9FLAO</name>
<proteinExistence type="inferred from homology"/>
<feature type="binding site" evidence="5 7">
    <location>
        <position position="193"/>
    </location>
    <ligand>
        <name>FMN</name>
        <dbReference type="ChEBI" id="CHEBI:58210"/>
    </ligand>
</feature>
<dbReference type="EC" id="1.4.3.5" evidence="5"/>
<feature type="binding site" evidence="5 6">
    <location>
        <position position="123"/>
    </location>
    <ligand>
        <name>substrate</name>
    </ligand>
</feature>
<keyword evidence="5" id="KW-0664">Pyridoxine biosynthesis</keyword>
<feature type="binding site" evidence="5 7">
    <location>
        <position position="105"/>
    </location>
    <ligand>
        <name>FMN</name>
        <dbReference type="ChEBI" id="CHEBI:58210"/>
    </ligand>
</feature>
<dbReference type="InterPro" id="IPR012349">
    <property type="entry name" value="Split_barrel_FMN-bd"/>
</dbReference>
<comment type="caution">
    <text evidence="5">Lacks conserved residue(s) required for the propagation of feature annotation.</text>
</comment>
<keyword evidence="11" id="KW-1185">Reference proteome</keyword>
<feature type="domain" description="Pyridoxamine 5'-phosphate oxidase N-terminal" evidence="8">
    <location>
        <begin position="42"/>
        <end position="150"/>
    </location>
</feature>
<evidence type="ECO:0000313" key="10">
    <source>
        <dbReference type="EMBL" id="OYQ39601.1"/>
    </source>
</evidence>
<feature type="binding site" evidence="6">
    <location>
        <begin position="8"/>
        <end position="11"/>
    </location>
    <ligand>
        <name>substrate</name>
    </ligand>
</feature>
<evidence type="ECO:0000256" key="4">
    <source>
        <dbReference type="ARBA" id="ARBA00023002"/>
    </source>
</evidence>
<dbReference type="InterPro" id="IPR019576">
    <property type="entry name" value="Pyridoxamine_oxidase_dimer_C"/>
</dbReference>
<comment type="cofactor">
    <cofactor evidence="5 7">
        <name>FMN</name>
        <dbReference type="ChEBI" id="CHEBI:58210"/>
    </cofactor>
    <text evidence="5 7">Binds 1 FMN per subunit.</text>
</comment>
<dbReference type="Pfam" id="PF10590">
    <property type="entry name" value="PNP_phzG_C"/>
    <property type="match status" value="1"/>
</dbReference>
<dbReference type="NCBIfam" id="TIGR00558">
    <property type="entry name" value="pdxH"/>
    <property type="match status" value="1"/>
</dbReference>
<feature type="domain" description="Pyridoxine 5'-phosphate oxidase dimerisation C-terminal" evidence="9">
    <location>
        <begin position="170"/>
        <end position="210"/>
    </location>
</feature>
<keyword evidence="2 5" id="KW-0285">Flavoprotein</keyword>
<dbReference type="Proteomes" id="UP000216035">
    <property type="component" value="Unassembled WGS sequence"/>
</dbReference>
<comment type="caution">
    <text evidence="10">The sequence shown here is derived from an EMBL/GenBank/DDBJ whole genome shotgun (WGS) entry which is preliminary data.</text>
</comment>
<feature type="binding site" evidence="5 7">
    <location>
        <position position="183"/>
    </location>
    <ligand>
        <name>FMN</name>
        <dbReference type="ChEBI" id="CHEBI:58210"/>
    </ligand>
</feature>
<dbReference type="GO" id="GO:0008615">
    <property type="term" value="P:pyridoxine biosynthetic process"/>
    <property type="evidence" value="ECO:0007669"/>
    <property type="project" value="UniProtKB-UniRule"/>
</dbReference>
<protein>
    <recommendedName>
        <fullName evidence="5">Pyridoxine/pyridoxamine 5'-phosphate oxidase</fullName>
        <ecNumber evidence="5">1.4.3.5</ecNumber>
    </recommendedName>
    <alternativeName>
        <fullName evidence="5">PNP/PMP oxidase</fullName>
        <shortName evidence="5">PNPOx</shortName>
    </alternativeName>
    <alternativeName>
        <fullName evidence="5">Pyridoxal 5'-phosphate synthase</fullName>
    </alternativeName>
</protein>
<dbReference type="EMBL" id="NOXX01000224">
    <property type="protein sequence ID" value="OYQ39601.1"/>
    <property type="molecule type" value="Genomic_DNA"/>
</dbReference>
<evidence type="ECO:0000259" key="9">
    <source>
        <dbReference type="Pfam" id="PF10590"/>
    </source>
</evidence>
<organism evidence="10 11">
    <name type="scientific">Flavobacterium aurantiibacter</name>
    <dbReference type="NCBI Taxonomy" id="2023067"/>
    <lineage>
        <taxon>Bacteria</taxon>
        <taxon>Pseudomonadati</taxon>
        <taxon>Bacteroidota</taxon>
        <taxon>Flavobacteriia</taxon>
        <taxon>Flavobacteriales</taxon>
        <taxon>Flavobacteriaceae</taxon>
        <taxon>Flavobacterium</taxon>
    </lineage>
</organism>
<comment type="pathway">
    <text evidence="5">Cofactor metabolism; pyridoxal 5'-phosphate salvage; pyridoxal 5'-phosphate from pyridoxine 5'-phosphate: step 1/1.</text>
</comment>
<dbReference type="HAMAP" id="MF_01629">
    <property type="entry name" value="PdxH"/>
    <property type="match status" value="1"/>
</dbReference>
<evidence type="ECO:0000256" key="2">
    <source>
        <dbReference type="ARBA" id="ARBA00022630"/>
    </source>
</evidence>
<dbReference type="PIRSF" id="PIRSF000190">
    <property type="entry name" value="Pyd_amn-ph_oxd"/>
    <property type="match status" value="1"/>
</dbReference>
<feature type="binding site" evidence="5 6">
    <location>
        <position position="127"/>
    </location>
    <ligand>
        <name>substrate</name>
    </ligand>
</feature>
<dbReference type="Pfam" id="PF01243">
    <property type="entry name" value="PNPOx_N"/>
    <property type="match status" value="1"/>
</dbReference>
<dbReference type="InterPro" id="IPR000659">
    <property type="entry name" value="Pyridox_Oxase"/>
</dbReference>
<feature type="binding site" evidence="5 7">
    <location>
        <begin position="61"/>
        <end position="66"/>
    </location>
    <ligand>
        <name>FMN</name>
        <dbReference type="ChEBI" id="CHEBI:58210"/>
    </ligand>
</feature>
<evidence type="ECO:0000256" key="6">
    <source>
        <dbReference type="PIRSR" id="PIRSR000190-1"/>
    </source>
</evidence>
<comment type="catalytic activity">
    <reaction evidence="5">
        <text>pyridoxamine 5'-phosphate + O2 + H2O = pyridoxal 5'-phosphate + H2O2 + NH4(+)</text>
        <dbReference type="Rhea" id="RHEA:15817"/>
        <dbReference type="ChEBI" id="CHEBI:15377"/>
        <dbReference type="ChEBI" id="CHEBI:15379"/>
        <dbReference type="ChEBI" id="CHEBI:16240"/>
        <dbReference type="ChEBI" id="CHEBI:28938"/>
        <dbReference type="ChEBI" id="CHEBI:58451"/>
        <dbReference type="ChEBI" id="CHEBI:597326"/>
        <dbReference type="EC" id="1.4.3.5"/>
    </reaction>
</comment>
<reference evidence="10 11" key="1">
    <citation type="submission" date="2017-07" db="EMBL/GenBank/DDBJ databases">
        <title>Flavobacterium cyanobacteriorum sp. nov., isolated from cyanobacterial aggregates in a eutrophic lake.</title>
        <authorList>
            <person name="Cai H."/>
        </authorList>
    </citation>
    <scope>NUCLEOTIDE SEQUENCE [LARGE SCALE GENOMIC DNA]</scope>
    <source>
        <strain evidence="10 11">TH167</strain>
    </source>
</reference>
<keyword evidence="3 5" id="KW-0288">FMN</keyword>
<dbReference type="NCBIfam" id="NF004231">
    <property type="entry name" value="PRK05679.1"/>
    <property type="match status" value="1"/>
</dbReference>
<feature type="binding site" evidence="5 7">
    <location>
        <position position="83"/>
    </location>
    <ligand>
        <name>FMN</name>
        <dbReference type="ChEBI" id="CHEBI:58210"/>
    </ligand>
</feature>
<dbReference type="InterPro" id="IPR011576">
    <property type="entry name" value="Pyridox_Oxase_N"/>
</dbReference>
<comment type="similarity">
    <text evidence="1 5">Belongs to the pyridoxamine 5'-phosphate oxidase family.</text>
</comment>
<evidence type="ECO:0000256" key="3">
    <source>
        <dbReference type="ARBA" id="ARBA00022643"/>
    </source>
</evidence>
<evidence type="ECO:0000259" key="8">
    <source>
        <dbReference type="Pfam" id="PF01243"/>
    </source>
</evidence>
<dbReference type="Gene3D" id="2.30.110.10">
    <property type="entry name" value="Electron Transport, Fmn-binding Protein, Chain A"/>
    <property type="match status" value="1"/>
</dbReference>
<feature type="binding site" evidence="5 6">
    <location>
        <position position="66"/>
    </location>
    <ligand>
        <name>substrate</name>
    </ligand>
</feature>
<dbReference type="UniPathway" id="UPA01068">
    <property type="reaction ID" value="UER00304"/>
</dbReference>